<keyword evidence="8" id="KW-0443">Lipid metabolism</keyword>
<dbReference type="EC" id="3.1.1.4" evidence="3"/>
<keyword evidence="7" id="KW-0106">Calcium</keyword>
<keyword evidence="13" id="KW-1185">Reference proteome</keyword>
<dbReference type="AlphaFoldDB" id="A0A5N5KDT2"/>
<gene>
    <name evidence="12" type="ORF">PHYPO_G00139750</name>
</gene>
<evidence type="ECO:0000256" key="3">
    <source>
        <dbReference type="ARBA" id="ARBA00013278"/>
    </source>
</evidence>
<keyword evidence="6" id="KW-0378">Hydrolase</keyword>
<evidence type="ECO:0000256" key="10">
    <source>
        <dbReference type="SAM" id="MobiDB-lite"/>
    </source>
</evidence>
<dbReference type="GO" id="GO:0005576">
    <property type="term" value="C:extracellular region"/>
    <property type="evidence" value="ECO:0007669"/>
    <property type="project" value="UniProtKB-SubCell"/>
</dbReference>
<evidence type="ECO:0000256" key="4">
    <source>
        <dbReference type="ARBA" id="ARBA00022525"/>
    </source>
</evidence>
<reference evidence="12 13" key="1">
    <citation type="submission" date="2019-06" db="EMBL/GenBank/DDBJ databases">
        <title>A chromosome-scale genome assembly of the striped catfish, Pangasianodon hypophthalmus.</title>
        <authorList>
            <person name="Wen M."/>
            <person name="Zahm M."/>
            <person name="Roques C."/>
            <person name="Cabau C."/>
            <person name="Klopp C."/>
            <person name="Donnadieu C."/>
            <person name="Jouanno E."/>
            <person name="Avarre J.-C."/>
            <person name="Campet M."/>
            <person name="Ha T.T.T."/>
            <person name="Dugue R."/>
            <person name="Lampietro C."/>
            <person name="Louis A."/>
            <person name="Herpin A."/>
            <person name="Echchiki A."/>
            <person name="Berthelot C."/>
            <person name="Parey E."/>
            <person name="Roest-Crollius H."/>
            <person name="Braasch I."/>
            <person name="Postlethwait J."/>
            <person name="Bobe J."/>
            <person name="Montfort J."/>
            <person name="Bouchez O."/>
            <person name="Begum T."/>
            <person name="Schartl M."/>
            <person name="Guiguen Y."/>
        </authorList>
    </citation>
    <scope>NUCLEOTIDE SEQUENCE [LARGE SCALE GENOMIC DNA]</scope>
    <source>
        <strain evidence="12 13">Indonesia</strain>
        <tissue evidence="12">Blood</tissue>
    </source>
</reference>
<dbReference type="PANTHER" id="PTHR12253">
    <property type="entry name" value="RH14732P"/>
    <property type="match status" value="1"/>
</dbReference>
<sequence>MATGVPDYFYTGILRRPLVIRLPETDVNSLPYLEKAVQLILFLSRDYLLTMRTGIRLQLAHLIVLSSRALISDTRNHEIFCFRTKSELGRTQCSFLRRPSAVASVLLYWTIWAAEHRVEECSISAEPALIQNYMSVCHERGIWDLHKTSSLRLNITLLLEPDSPCDFRPIAHGNFRWHKYLDTGYQVGSETRIRQKRAWILPGTLWCGRGSRAGDYEQLGMFERVDRCCREHDHCDSIIRPFTVNFGVFNPTLFTISHCDCDYRFKQCLLDINDTVSNMVGYTFFNILKLHCFELIQKRRCTKINWIGMCTSDKVAPYAILKHPTIYNATTSNAGIPEPPVCQGKPSATTKQKKIKLKQRKQSTSQKSYVPGASAAGHTFLLSEIIGQPYSKPKTISPTSTTGQPNCLMNFNTTLFHQKSKLINQRTPFSTAASTVHVHTTTSIAPTKQMATPSKKITPNKSKNITQWPITTVQTKLIKRYKPLTSKLNVGPHGGDHFQPKQQRGKDGKQDSASLHGTVSPNFITLSLASKLPRTNKFFESMSQTKKETNFPSRKKASNAVSSRSHQLNTSKLEMKQKTAEVSKLPKISNNTNSATYKSTAICDVTSHLDDCKYRIHPMEKLYGHHNTETTTIYHCDCIHRLTEHLKQLESIALLEKLLWKFVSMSCIEIPNTKECSNDTRCSTILYTATELESSLIKLEAAVNAGKNLASNNIASWRHTDTIIGLS</sequence>
<dbReference type="InterPro" id="IPR036444">
    <property type="entry name" value="PLipase_A2_dom_sf"/>
</dbReference>
<evidence type="ECO:0000256" key="6">
    <source>
        <dbReference type="ARBA" id="ARBA00022801"/>
    </source>
</evidence>
<feature type="domain" description="Phospholipase A2-like central" evidence="11">
    <location>
        <begin position="607"/>
        <end position="669"/>
    </location>
</feature>
<evidence type="ECO:0000256" key="5">
    <source>
        <dbReference type="ARBA" id="ARBA00022723"/>
    </source>
</evidence>
<keyword evidence="5" id="KW-0479">Metal-binding</keyword>
<feature type="region of interest" description="Disordered" evidence="10">
    <location>
        <begin position="486"/>
        <end position="516"/>
    </location>
</feature>
<evidence type="ECO:0000256" key="1">
    <source>
        <dbReference type="ARBA" id="ARBA00001913"/>
    </source>
</evidence>
<keyword evidence="4" id="KW-0964">Secreted</keyword>
<dbReference type="Proteomes" id="UP000327468">
    <property type="component" value="Chromosome 24"/>
</dbReference>
<evidence type="ECO:0000313" key="13">
    <source>
        <dbReference type="Proteomes" id="UP000327468"/>
    </source>
</evidence>
<dbReference type="EMBL" id="VFJC01000025">
    <property type="protein sequence ID" value="KAB5528397.1"/>
    <property type="molecule type" value="Genomic_DNA"/>
</dbReference>
<dbReference type="InterPro" id="IPR033113">
    <property type="entry name" value="PLA2_histidine"/>
</dbReference>
<feature type="region of interest" description="Disordered" evidence="10">
    <location>
        <begin position="542"/>
        <end position="582"/>
    </location>
</feature>
<dbReference type="Gene3D" id="1.20.90.10">
    <property type="entry name" value="Phospholipase A2 domain"/>
    <property type="match status" value="2"/>
</dbReference>
<dbReference type="GO" id="GO:0050482">
    <property type="term" value="P:arachidonate secretion"/>
    <property type="evidence" value="ECO:0007669"/>
    <property type="project" value="InterPro"/>
</dbReference>
<evidence type="ECO:0000256" key="9">
    <source>
        <dbReference type="ARBA" id="ARBA00023157"/>
    </source>
</evidence>
<dbReference type="FunFam" id="1.20.90.10:FF:000002">
    <property type="entry name" value="Phospholipase A2 group III"/>
    <property type="match status" value="1"/>
</dbReference>
<evidence type="ECO:0000256" key="8">
    <source>
        <dbReference type="ARBA" id="ARBA00023098"/>
    </source>
</evidence>
<protein>
    <recommendedName>
        <fullName evidence="3">phospholipase A2</fullName>
        <ecNumber evidence="3">3.1.1.4</ecNumber>
    </recommendedName>
</protein>
<accession>A0A5N5KDT2</accession>
<organism evidence="12 13">
    <name type="scientific">Pangasianodon hypophthalmus</name>
    <name type="common">Striped catfish</name>
    <name type="synonym">Helicophagus hypophthalmus</name>
    <dbReference type="NCBI Taxonomy" id="310915"/>
    <lineage>
        <taxon>Eukaryota</taxon>
        <taxon>Metazoa</taxon>
        <taxon>Chordata</taxon>
        <taxon>Craniata</taxon>
        <taxon>Vertebrata</taxon>
        <taxon>Euteleostomi</taxon>
        <taxon>Actinopterygii</taxon>
        <taxon>Neopterygii</taxon>
        <taxon>Teleostei</taxon>
        <taxon>Ostariophysi</taxon>
        <taxon>Siluriformes</taxon>
        <taxon>Pangasiidae</taxon>
        <taxon>Pangasianodon</taxon>
    </lineage>
</organism>
<evidence type="ECO:0000259" key="11">
    <source>
        <dbReference type="Pfam" id="PF05826"/>
    </source>
</evidence>
<dbReference type="InterPro" id="IPR016090">
    <property type="entry name" value="PLA2-like_dom"/>
</dbReference>
<feature type="domain" description="Phospholipase A2-like central" evidence="11">
    <location>
        <begin position="200"/>
        <end position="294"/>
    </location>
</feature>
<dbReference type="Pfam" id="PF05826">
    <property type="entry name" value="Phospholip_A2_2"/>
    <property type="match status" value="2"/>
</dbReference>
<dbReference type="GO" id="GO:0006644">
    <property type="term" value="P:phospholipid metabolic process"/>
    <property type="evidence" value="ECO:0007669"/>
    <property type="project" value="InterPro"/>
</dbReference>
<proteinExistence type="predicted"/>
<dbReference type="SUPFAM" id="SSF48619">
    <property type="entry name" value="Phospholipase A2, PLA2"/>
    <property type="match status" value="1"/>
</dbReference>
<dbReference type="GO" id="GO:0046872">
    <property type="term" value="F:metal ion binding"/>
    <property type="evidence" value="ECO:0007669"/>
    <property type="project" value="UniProtKB-KW"/>
</dbReference>
<evidence type="ECO:0000313" key="12">
    <source>
        <dbReference type="EMBL" id="KAB5528397.1"/>
    </source>
</evidence>
<dbReference type="CDD" id="cd04704">
    <property type="entry name" value="PLA2_bee_venom_like"/>
    <property type="match status" value="1"/>
</dbReference>
<evidence type="ECO:0000256" key="7">
    <source>
        <dbReference type="ARBA" id="ARBA00022837"/>
    </source>
</evidence>
<dbReference type="PROSITE" id="PS00118">
    <property type="entry name" value="PA2_HIS"/>
    <property type="match status" value="1"/>
</dbReference>
<feature type="compositionally biased region" description="Polar residues" evidence="10">
    <location>
        <begin position="559"/>
        <end position="572"/>
    </location>
</feature>
<keyword evidence="9" id="KW-1015">Disulfide bond</keyword>
<comment type="caution">
    <text evidence="12">The sequence shown here is derived from an EMBL/GenBank/DDBJ whole genome shotgun (WGS) entry which is preliminary data.</text>
</comment>
<evidence type="ECO:0000256" key="2">
    <source>
        <dbReference type="ARBA" id="ARBA00004613"/>
    </source>
</evidence>
<dbReference type="GO" id="GO:0004623">
    <property type="term" value="F:phospholipase A2 activity"/>
    <property type="evidence" value="ECO:0007669"/>
    <property type="project" value="UniProtKB-EC"/>
</dbReference>
<comment type="subcellular location">
    <subcellularLocation>
        <location evidence="2">Secreted</location>
    </subcellularLocation>
</comment>
<name>A0A5N5KDT2_PANHP</name>
<comment type="cofactor">
    <cofactor evidence="1">
        <name>Ca(2+)</name>
        <dbReference type="ChEBI" id="CHEBI:29108"/>
    </cofactor>
</comment>
<feature type="compositionally biased region" description="Basic and acidic residues" evidence="10">
    <location>
        <begin position="494"/>
        <end position="510"/>
    </location>
</feature>